<dbReference type="InterPro" id="IPR023198">
    <property type="entry name" value="PGP-like_dom2"/>
</dbReference>
<dbReference type="GO" id="GO:0005829">
    <property type="term" value="C:cytosol"/>
    <property type="evidence" value="ECO:0007669"/>
    <property type="project" value="TreeGrafter"/>
</dbReference>
<protein>
    <recommendedName>
        <fullName evidence="3">Haloacid dehalogenase domain protein hydrolase</fullName>
    </recommendedName>
</protein>
<accession>K0K0D8</accession>
<dbReference type="KEGG" id="sesp:BN6_45210"/>
<dbReference type="InterPro" id="IPR050155">
    <property type="entry name" value="HAD-like_hydrolase_sf"/>
</dbReference>
<dbReference type="GO" id="GO:0006281">
    <property type="term" value="P:DNA repair"/>
    <property type="evidence" value="ECO:0007669"/>
    <property type="project" value="TreeGrafter"/>
</dbReference>
<dbReference type="InterPro" id="IPR036412">
    <property type="entry name" value="HAD-like_sf"/>
</dbReference>
<dbReference type="EMBL" id="HE804045">
    <property type="protein sequence ID" value="CCH31801.1"/>
    <property type="molecule type" value="Genomic_DNA"/>
</dbReference>
<dbReference type="Pfam" id="PF13419">
    <property type="entry name" value="HAD_2"/>
    <property type="match status" value="1"/>
</dbReference>
<dbReference type="OrthoDB" id="4547358at2"/>
<evidence type="ECO:0008006" key="3">
    <source>
        <dbReference type="Google" id="ProtNLM"/>
    </source>
</evidence>
<dbReference type="BioCyc" id="SESP1179773:BN6_RS21895-MONOMER"/>
<dbReference type="GO" id="GO:0008967">
    <property type="term" value="F:phosphoglycolate phosphatase activity"/>
    <property type="evidence" value="ECO:0007669"/>
    <property type="project" value="TreeGrafter"/>
</dbReference>
<dbReference type="PATRIC" id="fig|1179773.3.peg.4529"/>
<dbReference type="RefSeq" id="WP_015101913.1">
    <property type="nucleotide sequence ID" value="NC_019673.1"/>
</dbReference>
<name>K0K0D8_SACES</name>
<dbReference type="SUPFAM" id="SSF56784">
    <property type="entry name" value="HAD-like"/>
    <property type="match status" value="1"/>
</dbReference>
<organism evidence="1 2">
    <name type="scientific">Saccharothrix espanaensis (strain ATCC 51144 / DSM 44229 / JCM 9112 / NBRC 15066 / NRRL 15764)</name>
    <dbReference type="NCBI Taxonomy" id="1179773"/>
    <lineage>
        <taxon>Bacteria</taxon>
        <taxon>Bacillati</taxon>
        <taxon>Actinomycetota</taxon>
        <taxon>Actinomycetes</taxon>
        <taxon>Pseudonocardiales</taxon>
        <taxon>Pseudonocardiaceae</taxon>
        <taxon>Saccharothrix</taxon>
    </lineage>
</organism>
<sequence length="210" mass="21918">MGAEKLLAERDHVLVSFDGPIVGLPAAQGFADRLRVLIEDGGLPREVARTDDLYVVLAHAATIGPATARAVYAHLCRMEHELVAVARLVPGVREALAALVAAGTQITVVTALDAEVVRAFLVLHGLAEHVRHVVGRAGPDPAVLPPAPDLITLAVRERAFPAGSCGFVGGTRADLTAARAAGIEAVHLHRAPPQTPEASWFDALSAPTKS</sequence>
<dbReference type="CDD" id="cd01427">
    <property type="entry name" value="HAD_like"/>
    <property type="match status" value="1"/>
</dbReference>
<proteinExistence type="predicted"/>
<evidence type="ECO:0000313" key="1">
    <source>
        <dbReference type="EMBL" id="CCH31801.1"/>
    </source>
</evidence>
<dbReference type="InterPro" id="IPR041492">
    <property type="entry name" value="HAD_2"/>
</dbReference>
<dbReference type="PANTHER" id="PTHR43434:SF1">
    <property type="entry name" value="PHOSPHOGLYCOLATE PHOSPHATASE"/>
    <property type="match status" value="1"/>
</dbReference>
<reference evidence="1 2" key="1">
    <citation type="journal article" date="2012" name="BMC Genomics">
        <title>Complete genome sequence of Saccharothrix espanaensis DSM 44229T and comparison to the other completely sequenced Pseudonocardiaceae.</title>
        <authorList>
            <person name="Strobel T."/>
            <person name="Al-Dilaimi A."/>
            <person name="Blom J."/>
            <person name="Gessner A."/>
            <person name="Kalinowski J."/>
            <person name="Luzhetska M."/>
            <person name="Puhler A."/>
            <person name="Szczepanowski R."/>
            <person name="Bechthold A."/>
            <person name="Ruckert C."/>
        </authorList>
    </citation>
    <scope>NUCLEOTIDE SEQUENCE [LARGE SCALE GENOMIC DNA]</scope>
    <source>
        <strain evidence="2">ATCC 51144 / DSM 44229 / JCM 9112 / NBRC 15066 / NRRL 15764</strain>
    </source>
</reference>
<dbReference type="PANTHER" id="PTHR43434">
    <property type="entry name" value="PHOSPHOGLYCOLATE PHOSPHATASE"/>
    <property type="match status" value="1"/>
</dbReference>
<dbReference type="HOGENOM" id="CLU_083623_1_0_11"/>
<keyword evidence="2" id="KW-1185">Reference proteome</keyword>
<dbReference type="STRING" id="1179773.BN6_45210"/>
<gene>
    <name evidence="1" type="ordered locus">BN6_45210</name>
</gene>
<evidence type="ECO:0000313" key="2">
    <source>
        <dbReference type="Proteomes" id="UP000006281"/>
    </source>
</evidence>
<dbReference type="Gene3D" id="3.40.50.1000">
    <property type="entry name" value="HAD superfamily/HAD-like"/>
    <property type="match status" value="1"/>
</dbReference>
<dbReference type="eggNOG" id="COG0637">
    <property type="taxonomic scope" value="Bacteria"/>
</dbReference>
<dbReference type="Gene3D" id="1.10.150.240">
    <property type="entry name" value="Putative phosphatase, domain 2"/>
    <property type="match status" value="1"/>
</dbReference>
<dbReference type="Proteomes" id="UP000006281">
    <property type="component" value="Chromosome"/>
</dbReference>
<dbReference type="InterPro" id="IPR023214">
    <property type="entry name" value="HAD_sf"/>
</dbReference>
<dbReference type="AlphaFoldDB" id="K0K0D8"/>